<dbReference type="InterPro" id="IPR035965">
    <property type="entry name" value="PAS-like_dom_sf"/>
</dbReference>
<gene>
    <name evidence="10" type="ORF">CA2015_3004</name>
</gene>
<dbReference type="CDD" id="cd17546">
    <property type="entry name" value="REC_hyHK_CKI1_RcsC-like"/>
    <property type="match status" value="1"/>
</dbReference>
<dbReference type="InterPro" id="IPR004358">
    <property type="entry name" value="Sig_transdc_His_kin-like_C"/>
</dbReference>
<dbReference type="RefSeq" id="WP_053086691.1">
    <property type="nucleotide sequence ID" value="NZ_CP012040.1"/>
</dbReference>
<keyword evidence="10" id="KW-0418">Kinase</keyword>
<keyword evidence="3 5" id="KW-0597">Phosphoprotein</keyword>
<dbReference type="Pfam" id="PF08447">
    <property type="entry name" value="PAS_3"/>
    <property type="match status" value="2"/>
</dbReference>
<dbReference type="SUPFAM" id="SSF47384">
    <property type="entry name" value="Homodimeric domain of signal transducing histidine kinase"/>
    <property type="match status" value="1"/>
</dbReference>
<dbReference type="InterPro" id="IPR001610">
    <property type="entry name" value="PAC"/>
</dbReference>
<dbReference type="InterPro" id="IPR036890">
    <property type="entry name" value="HATPase_C_sf"/>
</dbReference>
<protein>
    <recommendedName>
        <fullName evidence="2">histidine kinase</fullName>
        <ecNumber evidence="2">2.7.13.3</ecNumber>
    </recommendedName>
</protein>
<dbReference type="PROSITE" id="PS50109">
    <property type="entry name" value="HIS_KIN"/>
    <property type="match status" value="1"/>
</dbReference>
<dbReference type="EMBL" id="CP012040">
    <property type="protein sequence ID" value="AKP52408.1"/>
    <property type="molecule type" value="Genomic_DNA"/>
</dbReference>
<dbReference type="SUPFAM" id="SSF55874">
    <property type="entry name" value="ATPase domain of HSP90 chaperone/DNA topoisomerase II/histidine kinase"/>
    <property type="match status" value="1"/>
</dbReference>
<dbReference type="Pfam" id="PF00512">
    <property type="entry name" value="HisKA"/>
    <property type="match status" value="1"/>
</dbReference>
<dbReference type="Gene3D" id="3.30.565.10">
    <property type="entry name" value="Histidine kinase-like ATPase, C-terminal domain"/>
    <property type="match status" value="1"/>
</dbReference>
<dbReference type="PANTHER" id="PTHR45339">
    <property type="entry name" value="HYBRID SIGNAL TRANSDUCTION HISTIDINE KINASE J"/>
    <property type="match status" value="1"/>
</dbReference>
<dbReference type="EC" id="2.7.13.3" evidence="2"/>
<dbReference type="SMART" id="SM00387">
    <property type="entry name" value="HATPase_c"/>
    <property type="match status" value="1"/>
</dbReference>
<reference evidence="10 11" key="1">
    <citation type="submission" date="2015-07" db="EMBL/GenBank/DDBJ databases">
        <authorList>
            <person name="Kim K.M."/>
        </authorList>
    </citation>
    <scope>NUCLEOTIDE SEQUENCE [LARGE SCALE GENOMIC DNA]</scope>
    <source>
        <strain evidence="10 11">KCTC 12363</strain>
    </source>
</reference>
<dbReference type="CDD" id="cd00082">
    <property type="entry name" value="HisKA"/>
    <property type="match status" value="1"/>
</dbReference>
<evidence type="ECO:0000259" key="7">
    <source>
        <dbReference type="PROSITE" id="PS50110"/>
    </source>
</evidence>
<keyword evidence="10" id="KW-0808">Transferase</keyword>
<dbReference type="InterPro" id="IPR029016">
    <property type="entry name" value="GAF-like_dom_sf"/>
</dbReference>
<evidence type="ECO:0000256" key="4">
    <source>
        <dbReference type="ARBA" id="ARBA00023012"/>
    </source>
</evidence>
<dbReference type="InterPro" id="IPR000700">
    <property type="entry name" value="PAS-assoc_C"/>
</dbReference>
<dbReference type="SMART" id="SM00086">
    <property type="entry name" value="PAC"/>
    <property type="match status" value="5"/>
</dbReference>
<dbReference type="Pfam" id="PF13426">
    <property type="entry name" value="PAS_9"/>
    <property type="match status" value="2"/>
</dbReference>
<dbReference type="Gene3D" id="3.30.450.20">
    <property type="entry name" value="PAS domain"/>
    <property type="match status" value="4"/>
</dbReference>
<evidence type="ECO:0000256" key="3">
    <source>
        <dbReference type="ARBA" id="ARBA00022553"/>
    </source>
</evidence>
<dbReference type="PROSITE" id="PS50110">
    <property type="entry name" value="RESPONSE_REGULATORY"/>
    <property type="match status" value="1"/>
</dbReference>
<dbReference type="InterPro" id="IPR000014">
    <property type="entry name" value="PAS"/>
</dbReference>
<dbReference type="Pfam" id="PF02518">
    <property type="entry name" value="HATPase_c"/>
    <property type="match status" value="1"/>
</dbReference>
<dbReference type="InterPro" id="IPR001789">
    <property type="entry name" value="Sig_transdc_resp-reg_receiver"/>
</dbReference>
<dbReference type="PRINTS" id="PR00344">
    <property type="entry name" value="BCTRLSENSOR"/>
</dbReference>
<name>A0A0H4PHR3_9BACT</name>
<evidence type="ECO:0000259" key="9">
    <source>
        <dbReference type="PROSITE" id="PS50113"/>
    </source>
</evidence>
<evidence type="ECO:0000256" key="1">
    <source>
        <dbReference type="ARBA" id="ARBA00000085"/>
    </source>
</evidence>
<feature type="domain" description="PAC" evidence="9">
    <location>
        <begin position="637"/>
        <end position="689"/>
    </location>
</feature>
<dbReference type="FunFam" id="3.30.565.10:FF:000010">
    <property type="entry name" value="Sensor histidine kinase RcsC"/>
    <property type="match status" value="1"/>
</dbReference>
<feature type="modified residue" description="4-aspartylphosphate" evidence="5">
    <location>
        <position position="1248"/>
    </location>
</feature>
<dbReference type="Gene3D" id="1.10.287.130">
    <property type="match status" value="1"/>
</dbReference>
<proteinExistence type="predicted"/>
<accession>A0A0H4PHR3</accession>
<dbReference type="SUPFAM" id="SSF55785">
    <property type="entry name" value="PYP-like sensor domain (PAS domain)"/>
    <property type="match status" value="5"/>
</dbReference>
<dbReference type="InterPro" id="IPR005467">
    <property type="entry name" value="His_kinase_dom"/>
</dbReference>
<evidence type="ECO:0000256" key="5">
    <source>
        <dbReference type="PROSITE-ProRule" id="PRU00169"/>
    </source>
</evidence>
<feature type="domain" description="Response regulatory" evidence="7">
    <location>
        <begin position="1198"/>
        <end position="1317"/>
    </location>
</feature>
<dbReference type="CDD" id="cd00130">
    <property type="entry name" value="PAS"/>
    <property type="match status" value="3"/>
</dbReference>
<dbReference type="InterPro" id="IPR036097">
    <property type="entry name" value="HisK_dim/P_sf"/>
</dbReference>
<organism evidence="10 11">
    <name type="scientific">Cyclobacterium amurskyense</name>
    <dbReference type="NCBI Taxonomy" id="320787"/>
    <lineage>
        <taxon>Bacteria</taxon>
        <taxon>Pseudomonadati</taxon>
        <taxon>Bacteroidota</taxon>
        <taxon>Cytophagia</taxon>
        <taxon>Cytophagales</taxon>
        <taxon>Cyclobacteriaceae</taxon>
        <taxon>Cyclobacterium</taxon>
    </lineage>
</organism>
<dbReference type="STRING" id="320787.CA2015_3004"/>
<comment type="catalytic activity">
    <reaction evidence="1">
        <text>ATP + protein L-histidine = ADP + protein N-phospho-L-histidine.</text>
        <dbReference type="EC" id="2.7.13.3"/>
    </reaction>
</comment>
<dbReference type="InterPro" id="IPR013655">
    <property type="entry name" value="PAS_fold_3"/>
</dbReference>
<evidence type="ECO:0000313" key="10">
    <source>
        <dbReference type="EMBL" id="AKP52408.1"/>
    </source>
</evidence>
<dbReference type="PATRIC" id="fig|320787.5.peg.3283"/>
<keyword evidence="11" id="KW-1185">Reference proteome</keyword>
<dbReference type="GO" id="GO:0000155">
    <property type="term" value="F:phosphorelay sensor kinase activity"/>
    <property type="evidence" value="ECO:0007669"/>
    <property type="project" value="InterPro"/>
</dbReference>
<dbReference type="Pfam" id="PF00072">
    <property type="entry name" value="Response_reg"/>
    <property type="match status" value="1"/>
</dbReference>
<dbReference type="OrthoDB" id="9797097at2"/>
<dbReference type="SMART" id="SM00448">
    <property type="entry name" value="REC"/>
    <property type="match status" value="1"/>
</dbReference>
<dbReference type="Proteomes" id="UP000036520">
    <property type="component" value="Chromosome"/>
</dbReference>
<evidence type="ECO:0000313" key="11">
    <source>
        <dbReference type="Proteomes" id="UP000036520"/>
    </source>
</evidence>
<dbReference type="InterPro" id="IPR003594">
    <property type="entry name" value="HATPase_dom"/>
</dbReference>
<dbReference type="Gene3D" id="3.30.450.40">
    <property type="match status" value="1"/>
</dbReference>
<dbReference type="InterPro" id="IPR003661">
    <property type="entry name" value="HisK_dim/P_dom"/>
</dbReference>
<dbReference type="CDD" id="cd16922">
    <property type="entry name" value="HATPase_EvgS-ArcB-TorS-like"/>
    <property type="match status" value="1"/>
</dbReference>
<sequence length="1317" mass="151078">MKEEFDKNLFQGDEKSLDLFLVFDYNQVIFSSENWPDQLLDGDSWDTCLSGFNGLVNEVISFFNDEDQTQMHCNYIHAQNPDFQISLEGKLVHGKGKICIVNGKYQPLVSKDYDEIFWDNERSVSLGQEDAAAILKGKMEFDQQINEVSTAFLNAPEKEWDKVFMKALSMVVKSQKAENGNFFYVNHELQQLECFFEYKVNPEAGLLKINRTISLEGQEEFLENVGTSGFIAVDDLRNLKNKNSFEAIIADKLGFVAYIIVPIFAENNLLGLFTLSSSKPQPHWNSNHRNRFGIRQLADVFGAALINRSTKSKLFRNEKLLSSTEVLAKSGSWRLQNSGRKIFLSKGINRIFDLDLSIDVIEISDFLELIPAKDRELVKSKVQEALQNRKSVSGEFIFTNSNGKEKHISYLIQVNQLTSKSNLEVFGYCNDITEKKTVERRLLFESQILAQVNEPIYVTDLNLNVIYMNEVAIFEGEPFQNGHGGKITDFFKIINAPSISFKGLIEKASANGMWVEEVQILDNTGNVQPFEVSVKPIQNVEVEKIGYSFLVRNLTTLLLREEMAKKAKLIIENSPAILFEVEPNERFKISYITENINQFGYVSEDLVRDSVSLKDFVHPDDRLIFEKELINPEKTQYNREYRLLSADGGYRWVEDKIRPVFDTEGNVILYEGLLHDVTERKKDRLEIEKIQDRYRVLASNIPFTNVFLIDKNYRYLVAEGSNFTNWGFDKSYFLGRTIQEVHTVTRKVVEPLVTEAVEKKKTLSDLITYLERVYELTAKPIFKEGKLEYVLGIVRDISEEYLAKKELKKSEIKYRSLVEESTEIIFSITAQLELSYVSPNIKQFLGYETYEFTSGDFTDYLHPEDAQVLQDGNSRPIKYFEDHPEFEFRLRHKRGHYRVFSSSGKVIRDENNQVRYYTGIARDITKLKETQKELFEAKEKAEAALNAKSQFLSVMSHEIRTPMNAVIGLSHLLIEDKPREDQLENLRTLQFSAENLLGLINDILDFNKIDSGKLILEKVPFEPRNLINRIIHSYSYQIRDKSLEIIYEPDFSLPKLLIGDPVRIAQILNNLISNAIKFTDKGFIKIALELISQENDRVNVRFTVKDTGIGVAPSKVKSIFDAFTQASTDTTRKYGGTGLGLAIVKKLTKLFGTEIHLESKIGEGSTFWFDINFQVQDEKKLKTVSEALVMDGQLGDKKILVAEDNLVNQVLLRKYLSKWGVGEIKFAENGKIALDHFIKNDFDLVLLDLQMPEMDGFEVAKIIRKLDLLSKRNVPIIALTASSLLEVKEQLEASGMDDYISKPFTPENLYSKIINYL</sequence>
<keyword evidence="4" id="KW-0902">Two-component regulatory system</keyword>
<feature type="domain" description="PAC" evidence="9">
    <location>
        <begin position="884"/>
        <end position="936"/>
    </location>
</feature>
<dbReference type="SMART" id="SM00091">
    <property type="entry name" value="PAS"/>
    <property type="match status" value="3"/>
</dbReference>
<dbReference type="InterPro" id="IPR011006">
    <property type="entry name" value="CheY-like_superfamily"/>
</dbReference>
<dbReference type="KEGG" id="camu:CA2015_3004"/>
<dbReference type="InterPro" id="IPR013656">
    <property type="entry name" value="PAS_4"/>
</dbReference>
<dbReference type="Gene3D" id="3.40.50.2300">
    <property type="match status" value="1"/>
</dbReference>
<evidence type="ECO:0000259" key="8">
    <source>
        <dbReference type="PROSITE" id="PS50112"/>
    </source>
</evidence>
<dbReference type="SUPFAM" id="SSF55781">
    <property type="entry name" value="GAF domain-like"/>
    <property type="match status" value="1"/>
</dbReference>
<evidence type="ECO:0000256" key="2">
    <source>
        <dbReference type="ARBA" id="ARBA00012438"/>
    </source>
</evidence>
<dbReference type="SMART" id="SM00388">
    <property type="entry name" value="HisKA"/>
    <property type="match status" value="1"/>
</dbReference>
<dbReference type="Pfam" id="PF08448">
    <property type="entry name" value="PAS_4"/>
    <property type="match status" value="1"/>
</dbReference>
<dbReference type="PROSITE" id="PS50112">
    <property type="entry name" value="PAS"/>
    <property type="match status" value="1"/>
</dbReference>
<dbReference type="PANTHER" id="PTHR45339:SF1">
    <property type="entry name" value="HYBRID SIGNAL TRANSDUCTION HISTIDINE KINASE J"/>
    <property type="match status" value="1"/>
</dbReference>
<evidence type="ECO:0000259" key="6">
    <source>
        <dbReference type="PROSITE" id="PS50109"/>
    </source>
</evidence>
<dbReference type="NCBIfam" id="TIGR00229">
    <property type="entry name" value="sensory_box"/>
    <property type="match status" value="3"/>
</dbReference>
<feature type="domain" description="Histidine kinase" evidence="6">
    <location>
        <begin position="954"/>
        <end position="1175"/>
    </location>
</feature>
<feature type="domain" description="PAS" evidence="8">
    <location>
        <begin position="810"/>
        <end position="871"/>
    </location>
</feature>
<dbReference type="SUPFAM" id="SSF52172">
    <property type="entry name" value="CheY-like"/>
    <property type="match status" value="1"/>
</dbReference>
<dbReference type="PROSITE" id="PS50113">
    <property type="entry name" value="PAC"/>
    <property type="match status" value="2"/>
</dbReference>